<dbReference type="Pfam" id="PF13561">
    <property type="entry name" value="adh_short_C2"/>
    <property type="match status" value="1"/>
</dbReference>
<evidence type="ECO:0000313" key="2">
    <source>
        <dbReference type="EMBL" id="TGD75730.1"/>
    </source>
</evidence>
<comment type="similarity">
    <text evidence="1">Belongs to the short-chain dehydrogenases/reductases (SDR) family.</text>
</comment>
<dbReference type="InterPro" id="IPR002347">
    <property type="entry name" value="SDR_fam"/>
</dbReference>
<proteinExistence type="inferred from homology"/>
<dbReference type="CDD" id="cd05233">
    <property type="entry name" value="SDR_c"/>
    <property type="match status" value="1"/>
</dbReference>
<dbReference type="FunFam" id="3.40.50.720:FF:000084">
    <property type="entry name" value="Short-chain dehydrogenase reductase"/>
    <property type="match status" value="1"/>
</dbReference>
<sequence>MISEQLDFAGRVAIVTGGGTGIGYATALQLARLGASVVVASRGAEELQTAAQRIADRSGQRCLAVPTDVKDEDAVVQLVQRTVESFGRVDILINNAGGTRMGPLEHIPSRGWDSIFELNVRSAYVATREAGRHMMAQRCGAIVNVSSNAGITGVKGGAHYASAKSALQMFTTVTAAEWGRYGIRANCVAAGMIASPRAAAAWDAAGLDADDMGAGIPLGRPGTPDEMANMIVFLASDAASYITGQTIAVNGGPALGGIDLDAVPAMAAG</sequence>
<dbReference type="EMBL" id="SRLE01000002">
    <property type="protein sequence ID" value="TGD75730.1"/>
    <property type="molecule type" value="Genomic_DNA"/>
</dbReference>
<name>A0A4Z0M8K2_9GAMM</name>
<evidence type="ECO:0000313" key="3">
    <source>
        <dbReference type="Proteomes" id="UP000298050"/>
    </source>
</evidence>
<dbReference type="PRINTS" id="PR00081">
    <property type="entry name" value="GDHRDH"/>
</dbReference>
<dbReference type="AlphaFoldDB" id="A0A4Z0M8K2"/>
<dbReference type="GO" id="GO:0030497">
    <property type="term" value="P:fatty acid elongation"/>
    <property type="evidence" value="ECO:0007669"/>
    <property type="project" value="TreeGrafter"/>
</dbReference>
<reference evidence="2 3" key="1">
    <citation type="submission" date="2019-04" db="EMBL/GenBank/DDBJ databases">
        <title>Taxonomy of novel Haliea sp. from mangrove soil of West Coast of India.</title>
        <authorList>
            <person name="Verma A."/>
            <person name="Kumar P."/>
            <person name="Krishnamurthi S."/>
        </authorList>
    </citation>
    <scope>NUCLEOTIDE SEQUENCE [LARGE SCALE GENOMIC DNA]</scope>
    <source>
        <strain evidence="2 3">SAOS-164</strain>
    </source>
</reference>
<dbReference type="OrthoDB" id="5725272at2"/>
<dbReference type="PRINTS" id="PR00080">
    <property type="entry name" value="SDRFAMILY"/>
</dbReference>
<dbReference type="PANTHER" id="PTHR42760:SF40">
    <property type="entry name" value="3-OXOACYL-[ACYL-CARRIER-PROTEIN] REDUCTASE, CHLOROPLASTIC"/>
    <property type="match status" value="1"/>
</dbReference>
<dbReference type="Gene3D" id="3.40.50.720">
    <property type="entry name" value="NAD(P)-binding Rossmann-like Domain"/>
    <property type="match status" value="1"/>
</dbReference>
<dbReference type="NCBIfam" id="NF005559">
    <property type="entry name" value="PRK07231.1"/>
    <property type="match status" value="1"/>
</dbReference>
<dbReference type="Proteomes" id="UP000298050">
    <property type="component" value="Unassembled WGS sequence"/>
</dbReference>
<dbReference type="InterPro" id="IPR020904">
    <property type="entry name" value="Sc_DH/Rdtase_CS"/>
</dbReference>
<dbReference type="GO" id="GO:0016616">
    <property type="term" value="F:oxidoreductase activity, acting on the CH-OH group of donors, NAD or NADP as acceptor"/>
    <property type="evidence" value="ECO:0007669"/>
    <property type="project" value="TreeGrafter"/>
</dbReference>
<organism evidence="2 3">
    <name type="scientific">Mangrovimicrobium sediminis</name>
    <dbReference type="NCBI Taxonomy" id="2562682"/>
    <lineage>
        <taxon>Bacteria</taxon>
        <taxon>Pseudomonadati</taxon>
        <taxon>Pseudomonadota</taxon>
        <taxon>Gammaproteobacteria</taxon>
        <taxon>Cellvibrionales</taxon>
        <taxon>Halieaceae</taxon>
        <taxon>Mangrovimicrobium</taxon>
    </lineage>
</organism>
<keyword evidence="3" id="KW-1185">Reference proteome</keyword>
<dbReference type="RefSeq" id="WP_135440982.1">
    <property type="nucleotide sequence ID" value="NZ_SRLE01000002.1"/>
</dbReference>
<dbReference type="PANTHER" id="PTHR42760">
    <property type="entry name" value="SHORT-CHAIN DEHYDROGENASES/REDUCTASES FAMILY MEMBER"/>
    <property type="match status" value="1"/>
</dbReference>
<dbReference type="SUPFAM" id="SSF51735">
    <property type="entry name" value="NAD(P)-binding Rossmann-fold domains"/>
    <property type="match status" value="1"/>
</dbReference>
<gene>
    <name evidence="2" type="ORF">E4634_02295</name>
</gene>
<evidence type="ECO:0000256" key="1">
    <source>
        <dbReference type="ARBA" id="ARBA00006484"/>
    </source>
</evidence>
<accession>A0A4Z0M8K2</accession>
<protein>
    <submittedName>
        <fullName evidence="2">SDR family oxidoreductase</fullName>
    </submittedName>
</protein>
<dbReference type="InterPro" id="IPR036291">
    <property type="entry name" value="NAD(P)-bd_dom_sf"/>
</dbReference>
<comment type="caution">
    <text evidence="2">The sequence shown here is derived from an EMBL/GenBank/DDBJ whole genome shotgun (WGS) entry which is preliminary data.</text>
</comment>
<dbReference type="PROSITE" id="PS00061">
    <property type="entry name" value="ADH_SHORT"/>
    <property type="match status" value="1"/>
</dbReference>